<name>A0ABW3A2D2_9ACTN</name>
<feature type="region of interest" description="Disordered" evidence="1">
    <location>
        <begin position="570"/>
        <end position="594"/>
    </location>
</feature>
<organism evidence="2 3">
    <name type="scientific">Micromonospora azadirachtae</name>
    <dbReference type="NCBI Taxonomy" id="1970735"/>
    <lineage>
        <taxon>Bacteria</taxon>
        <taxon>Bacillati</taxon>
        <taxon>Actinomycetota</taxon>
        <taxon>Actinomycetes</taxon>
        <taxon>Micromonosporales</taxon>
        <taxon>Micromonosporaceae</taxon>
        <taxon>Micromonospora</taxon>
    </lineage>
</organism>
<dbReference type="Proteomes" id="UP001597053">
    <property type="component" value="Unassembled WGS sequence"/>
</dbReference>
<reference evidence="3" key="1">
    <citation type="journal article" date="2019" name="Int. J. Syst. Evol. Microbiol.">
        <title>The Global Catalogue of Microorganisms (GCM) 10K type strain sequencing project: providing services to taxonomists for standard genome sequencing and annotation.</title>
        <authorList>
            <consortium name="The Broad Institute Genomics Platform"/>
            <consortium name="The Broad Institute Genome Sequencing Center for Infectious Disease"/>
            <person name="Wu L."/>
            <person name="Ma J."/>
        </authorList>
    </citation>
    <scope>NUCLEOTIDE SEQUENCE [LARGE SCALE GENOMIC DNA]</scope>
    <source>
        <strain evidence="3">JCM 32148</strain>
    </source>
</reference>
<keyword evidence="3" id="KW-1185">Reference proteome</keyword>
<gene>
    <name evidence="2" type="ORF">ACFQZ8_14245</name>
</gene>
<feature type="non-terminal residue" evidence="2">
    <location>
        <position position="713"/>
    </location>
</feature>
<protein>
    <submittedName>
        <fullName evidence="2">Uncharacterized protein</fullName>
    </submittedName>
</protein>
<evidence type="ECO:0000256" key="1">
    <source>
        <dbReference type="SAM" id="MobiDB-lite"/>
    </source>
</evidence>
<feature type="region of interest" description="Disordered" evidence="1">
    <location>
        <begin position="640"/>
        <end position="692"/>
    </location>
</feature>
<sequence>MPREPSTGLPTREGAADIDELAAEVAVRAVAQQRFDDPSDPDPVGTSRAPSPLDVIVVGQYDEHHGDSDDGYGGAVIDVQPRFHRSLEAEVARRIAELTGRAATAAEVRQTLASVRYDIQTRPMPDLDPSQRNAPPVELHYVVPPPRPPVQAEDYDVPQSDYLSSWRLATVSTAEPGWWRADTPVPNVDQILAVLPEAAFRRVDAESAEAGESRAHPELLTGYRSDVRYDVARVAVEESGPAGAPVPAQSVRIFRLRIHLAAHDNVADADVEAFMAHARAAVAQEINGRFRFPDGDQFHLVVEFTDNKDDAHHVVQVPATGSMTNVAWPVSALRAAQPERGPQRIQDWVLHEMMHLLGLPDEYLADGTTGGVYSVAAIFRNAYRDPDSPHRRRPDLPSALMKDVDRAGGPDIIAARYLWELAFVQESSTIAPLTTVRRDDGAAIEVVSVPADPSEEARYAALLDRMAGEHPAETNARVAQNWRYERDATAAVLARDGRHEWGRSFVMLPADVGARLVDGERFLLRAQSTDFDEVPPGYEVVVIDSYSWVLSGSDPELRFVVAGPEEPITFQGRRGDGRAHFGPPYESAPTEPDDADLEYVDEFTLTADDDPDANFDLDFDPASGLVMDLSDLRLEETDFAEPAPHHRPLPPQPEVARVGSPSTSEASRDSSPSAPESGRPDHEQPIRLAADLGRLLKTLNNPFRLPSRHRGAV</sequence>
<accession>A0ABW3A2D2</accession>
<feature type="compositionally biased region" description="Polar residues" evidence="1">
    <location>
        <begin position="660"/>
        <end position="674"/>
    </location>
</feature>
<evidence type="ECO:0000313" key="2">
    <source>
        <dbReference type="EMBL" id="MFD0785062.1"/>
    </source>
</evidence>
<proteinExistence type="predicted"/>
<comment type="caution">
    <text evidence="2">The sequence shown here is derived from an EMBL/GenBank/DDBJ whole genome shotgun (WGS) entry which is preliminary data.</text>
</comment>
<dbReference type="EMBL" id="JBHTHM010000662">
    <property type="protein sequence ID" value="MFD0785062.1"/>
    <property type="molecule type" value="Genomic_DNA"/>
</dbReference>
<evidence type="ECO:0000313" key="3">
    <source>
        <dbReference type="Proteomes" id="UP001597053"/>
    </source>
</evidence>
<feature type="region of interest" description="Disordered" evidence="1">
    <location>
        <begin position="30"/>
        <end position="52"/>
    </location>
</feature>